<gene>
    <name evidence="3" type="ORF">FSB_LOCUS21370</name>
</gene>
<dbReference type="PANTHER" id="PTHR31099:SF28">
    <property type="entry name" value="F5J5.12"/>
    <property type="match status" value="1"/>
</dbReference>
<feature type="region of interest" description="Disordered" evidence="2">
    <location>
        <begin position="277"/>
        <end position="323"/>
    </location>
</feature>
<protein>
    <submittedName>
        <fullName evidence="3">Uncharacterized protein</fullName>
    </submittedName>
</protein>
<reference evidence="3" key="1">
    <citation type="submission" date="2018-02" db="EMBL/GenBank/DDBJ databases">
        <authorList>
            <person name="Cohen D.B."/>
            <person name="Kent A.D."/>
        </authorList>
    </citation>
    <scope>NUCLEOTIDE SEQUENCE</scope>
</reference>
<feature type="compositionally biased region" description="Polar residues" evidence="2">
    <location>
        <begin position="605"/>
        <end position="617"/>
    </location>
</feature>
<sequence length="617" mass="67986">MGRKKNEEDRGKLARYVNTSEAMAIFRRLYQIPDDVGLRYVHWSDALPPSSGELLIPVVAVVEGGVRFPIDPLLADFLNYFSLSPTQVNPNIFRIVMGTVELNRRLDLELSTYDIVRTYILHRNSKIESYSLRLRDFNFKLVNGLPDTNRGFDDDYLVVSGEWFLPGRRCPTKDGVPDSKRRQPRKNLVKINSLRQVWECEHCTDNWAQPRSAPKLLHYMARTHSYLACRLVLDLEAAQANLENQALPAIDIRDVIDGVLPDMSGINLRNLLPTRREEGMSENVPSSSRQAPRKRGRTESSAGPSRPTADPLPSLATPEAPGADQHLTQLGNVVRSGMLLRSGSQASGERSVPRWVPHMEYRGGDAVTEEDCILPVGDGRSASVASALSQAVRLPLDMGEWKKATDDELINNLRRGVLMGVQASLELEERFRAEKEHLVHANALATKYDDAKRASVEAKKLAEEANAKRKEAEKSLDAALDSLTKAEDKVRALKQEVERAKVAAYEKGSQEAQDEMGRQLPGVCNEYYTDAWNDAIAVLNSGRITFPPDPIKLPFPGAVPPPHPEAVLSSPPPQLGPVTVDLEEVESAKAAGPVDAGLHEAPDGGSTTPGTAGLNDS</sequence>
<evidence type="ECO:0000313" key="3">
    <source>
        <dbReference type="EMBL" id="SPC93488.1"/>
    </source>
</evidence>
<evidence type="ECO:0000256" key="1">
    <source>
        <dbReference type="SAM" id="Coils"/>
    </source>
</evidence>
<feature type="coiled-coil region" evidence="1">
    <location>
        <begin position="448"/>
        <end position="503"/>
    </location>
</feature>
<dbReference type="AlphaFoldDB" id="A0A2N9G1Q6"/>
<keyword evidence="1" id="KW-0175">Coiled coil</keyword>
<name>A0A2N9G1Q6_FAGSY</name>
<dbReference type="PANTHER" id="PTHR31099">
    <property type="entry name" value="OS06G0165300 PROTEIN"/>
    <property type="match status" value="1"/>
</dbReference>
<evidence type="ECO:0000256" key="2">
    <source>
        <dbReference type="SAM" id="MobiDB-lite"/>
    </source>
</evidence>
<organism evidence="3">
    <name type="scientific">Fagus sylvatica</name>
    <name type="common">Beechnut</name>
    <dbReference type="NCBI Taxonomy" id="28930"/>
    <lineage>
        <taxon>Eukaryota</taxon>
        <taxon>Viridiplantae</taxon>
        <taxon>Streptophyta</taxon>
        <taxon>Embryophyta</taxon>
        <taxon>Tracheophyta</taxon>
        <taxon>Spermatophyta</taxon>
        <taxon>Magnoliopsida</taxon>
        <taxon>eudicotyledons</taxon>
        <taxon>Gunneridae</taxon>
        <taxon>Pentapetalae</taxon>
        <taxon>rosids</taxon>
        <taxon>fabids</taxon>
        <taxon>Fagales</taxon>
        <taxon>Fagaceae</taxon>
        <taxon>Fagus</taxon>
    </lineage>
</organism>
<feature type="region of interest" description="Disordered" evidence="2">
    <location>
        <begin position="587"/>
        <end position="617"/>
    </location>
</feature>
<proteinExistence type="predicted"/>
<accession>A0A2N9G1Q6</accession>
<dbReference type="EMBL" id="OIVN01001396">
    <property type="protein sequence ID" value="SPC93488.1"/>
    <property type="molecule type" value="Genomic_DNA"/>
</dbReference>